<reference evidence="2 3" key="2">
    <citation type="submission" date="2018-11" db="EMBL/GenBank/DDBJ databases">
        <authorList>
            <consortium name="Pathogen Informatics"/>
        </authorList>
    </citation>
    <scope>NUCLEOTIDE SEQUENCE [LARGE SCALE GENOMIC DNA]</scope>
</reference>
<dbReference type="Proteomes" id="UP000267096">
    <property type="component" value="Unassembled WGS sequence"/>
</dbReference>
<protein>
    <submittedName>
        <fullName evidence="4">Heterogeneous nuclear ribonucleoprotein A1</fullName>
    </submittedName>
</protein>
<evidence type="ECO:0000313" key="3">
    <source>
        <dbReference type="Proteomes" id="UP000267096"/>
    </source>
</evidence>
<evidence type="ECO:0000313" key="4">
    <source>
        <dbReference type="WBParaSite" id="ASIM_0001374401-mRNA-1"/>
    </source>
</evidence>
<dbReference type="AlphaFoldDB" id="A0A0M3JZ39"/>
<name>A0A0M3JZ39_ANISI</name>
<keyword evidence="3" id="KW-1185">Reference proteome</keyword>
<gene>
    <name evidence="2" type="ORF">ASIM_LOCUS13172</name>
</gene>
<sequence length="80" mass="8248">MVYVIDSKRGQNQQRSWGGSGSKGSEAMLQHNISSDSMSSKTMRGGQGFGSGGGSGSVLIQYLVIKSYGGRGGGFGNLNV</sequence>
<organism evidence="4">
    <name type="scientific">Anisakis simplex</name>
    <name type="common">Herring worm</name>
    <dbReference type="NCBI Taxonomy" id="6269"/>
    <lineage>
        <taxon>Eukaryota</taxon>
        <taxon>Metazoa</taxon>
        <taxon>Ecdysozoa</taxon>
        <taxon>Nematoda</taxon>
        <taxon>Chromadorea</taxon>
        <taxon>Rhabditida</taxon>
        <taxon>Spirurina</taxon>
        <taxon>Ascaridomorpha</taxon>
        <taxon>Ascaridoidea</taxon>
        <taxon>Anisakidae</taxon>
        <taxon>Anisakis</taxon>
        <taxon>Anisakis simplex complex</taxon>
    </lineage>
</organism>
<feature type="region of interest" description="Disordered" evidence="1">
    <location>
        <begin position="1"/>
        <end position="50"/>
    </location>
</feature>
<dbReference type="WBParaSite" id="ASIM_0001374401-mRNA-1">
    <property type="protein sequence ID" value="ASIM_0001374401-mRNA-1"/>
    <property type="gene ID" value="ASIM_0001374401"/>
</dbReference>
<evidence type="ECO:0000313" key="2">
    <source>
        <dbReference type="EMBL" id="VDK49089.1"/>
    </source>
</evidence>
<accession>A0A0M3JZ39</accession>
<evidence type="ECO:0000256" key="1">
    <source>
        <dbReference type="SAM" id="MobiDB-lite"/>
    </source>
</evidence>
<proteinExistence type="predicted"/>
<feature type="compositionally biased region" description="Polar residues" evidence="1">
    <location>
        <begin position="31"/>
        <end position="42"/>
    </location>
</feature>
<dbReference type="EMBL" id="UYRR01031328">
    <property type="protein sequence ID" value="VDK49089.1"/>
    <property type="molecule type" value="Genomic_DNA"/>
</dbReference>
<reference evidence="4" key="1">
    <citation type="submission" date="2017-02" db="UniProtKB">
        <authorList>
            <consortium name="WormBaseParasite"/>
        </authorList>
    </citation>
    <scope>IDENTIFICATION</scope>
</reference>